<dbReference type="PANTHER" id="PTHR33744:SF1">
    <property type="entry name" value="DNA-BINDING TRANSCRIPTIONAL ACTIVATOR ADER"/>
    <property type="match status" value="1"/>
</dbReference>
<evidence type="ECO:0000313" key="3">
    <source>
        <dbReference type="Proteomes" id="UP000515789"/>
    </source>
</evidence>
<dbReference type="PANTHER" id="PTHR33744">
    <property type="entry name" value="CARBOHYDRATE DIACID REGULATOR"/>
    <property type="match status" value="1"/>
</dbReference>
<dbReference type="Proteomes" id="UP000515789">
    <property type="component" value="Chromosome"/>
</dbReference>
<dbReference type="AlphaFoldDB" id="A0A7G5N1L7"/>
<proteinExistence type="predicted"/>
<sequence length="505" mass="58902">MIFQTYRLNICTKGGINILKLSMWMIANRLSSLDLELNISENAKPVLKSARSVYATNCVHVYQSGNDVICNGEGDLIRIKDARVTEAFEIVQCVFDFYEDWFTNIAELIRKKNYREVVNECWPVFHNPLILFDGNCRVLGLSEQYEEDDMDEEWKYLSAYGYSSLDAISYMRYNSLNQDFTRMGMQKFSFEGNMNYPGITYSLYSDEMLCGRLNLLEKERSLNPGDYQILELLANCLKSGLAEQETDTPDDRKTNLFYNLLDGKQVNDHHLSIQLTYQGWQKDDTYQIFLLEADSPENDKSIMEMLALTIMQHLSSCCILQRFPYLIILCDIDRYKGAPIKEILLSLTKGGNIRIACSLSSQGIRNCSFLLKQASAAIEYGRLLTPEIYYFEFFDHAMDYIIESSSLEDSVQACHPDVYDLWKKRRKNHDEMFDTLKCYLNNERSLVNTAQALFVHRNTLVYRVHKLTELLHDNLDDIYTRDYIKLSIRTLELFEEKFLNTKKQH</sequence>
<evidence type="ECO:0000259" key="1">
    <source>
        <dbReference type="Pfam" id="PF13556"/>
    </source>
</evidence>
<evidence type="ECO:0000313" key="2">
    <source>
        <dbReference type="EMBL" id="QMW80760.1"/>
    </source>
</evidence>
<dbReference type="InterPro" id="IPR051448">
    <property type="entry name" value="CdaR-like_regulators"/>
</dbReference>
<gene>
    <name evidence="2" type="ORF">E5259_26035</name>
</gene>
<dbReference type="Pfam" id="PF13556">
    <property type="entry name" value="HTH_30"/>
    <property type="match status" value="1"/>
</dbReference>
<reference evidence="2 3" key="1">
    <citation type="submission" date="2019-04" db="EMBL/GenBank/DDBJ databases">
        <authorList>
            <person name="Schori C."/>
            <person name="Ahrens C."/>
        </authorList>
    </citation>
    <scope>NUCLEOTIDE SEQUENCE [LARGE SCALE GENOMIC DNA]</scope>
    <source>
        <strain evidence="2 3">DSM 2950</strain>
    </source>
</reference>
<dbReference type="EMBL" id="CP039126">
    <property type="protein sequence ID" value="QMW80760.1"/>
    <property type="molecule type" value="Genomic_DNA"/>
</dbReference>
<dbReference type="InterPro" id="IPR042070">
    <property type="entry name" value="PucR_C-HTH_sf"/>
</dbReference>
<protein>
    <submittedName>
        <fullName evidence="2">PucR family transcriptional regulator</fullName>
    </submittedName>
</protein>
<feature type="domain" description="PucR C-terminal helix-turn-helix" evidence="1">
    <location>
        <begin position="434"/>
        <end position="483"/>
    </location>
</feature>
<organism evidence="2 3">
    <name type="scientific">Blautia producta</name>
    <dbReference type="NCBI Taxonomy" id="33035"/>
    <lineage>
        <taxon>Bacteria</taxon>
        <taxon>Bacillati</taxon>
        <taxon>Bacillota</taxon>
        <taxon>Clostridia</taxon>
        <taxon>Lachnospirales</taxon>
        <taxon>Lachnospiraceae</taxon>
        <taxon>Blautia</taxon>
    </lineage>
</organism>
<name>A0A7G5N1L7_9FIRM</name>
<accession>A0A7G5N1L7</accession>
<dbReference type="Gene3D" id="1.10.10.2840">
    <property type="entry name" value="PucR C-terminal helix-turn-helix domain"/>
    <property type="match status" value="1"/>
</dbReference>
<dbReference type="InterPro" id="IPR025736">
    <property type="entry name" value="PucR_C-HTH_dom"/>
</dbReference>